<feature type="region of interest" description="Disordered" evidence="1">
    <location>
        <begin position="51"/>
        <end position="79"/>
    </location>
</feature>
<organism evidence="2 3">
    <name type="scientific">Paraglaciecola algarum</name>
    <dbReference type="NCBI Taxonomy" id="3050085"/>
    <lineage>
        <taxon>Bacteria</taxon>
        <taxon>Pseudomonadati</taxon>
        <taxon>Pseudomonadota</taxon>
        <taxon>Gammaproteobacteria</taxon>
        <taxon>Alteromonadales</taxon>
        <taxon>Alteromonadaceae</taxon>
        <taxon>Paraglaciecola</taxon>
    </lineage>
</organism>
<dbReference type="EMBL" id="JAKGAS010000003">
    <property type="protein sequence ID" value="MCF2947932.1"/>
    <property type="molecule type" value="Genomic_DNA"/>
</dbReference>
<sequence>MAAVITTKDGTEYKCLGGDKDEMAKKVNDGAKMILCGGKWIASSTISTISIESPEEPDKPRSAPRESVLVHHNHYYTNS</sequence>
<keyword evidence="3" id="KW-1185">Reference proteome</keyword>
<protein>
    <submittedName>
        <fullName evidence="2">Uncharacterized protein</fullName>
    </submittedName>
</protein>
<dbReference type="RefSeq" id="WP_235311460.1">
    <property type="nucleotide sequence ID" value="NZ_JAKGAS010000003.1"/>
</dbReference>
<accession>A0ABS9D7E3</accession>
<evidence type="ECO:0000313" key="2">
    <source>
        <dbReference type="EMBL" id="MCF2947932.1"/>
    </source>
</evidence>
<proteinExistence type="predicted"/>
<evidence type="ECO:0000256" key="1">
    <source>
        <dbReference type="SAM" id="MobiDB-lite"/>
    </source>
</evidence>
<evidence type="ECO:0000313" key="3">
    <source>
        <dbReference type="Proteomes" id="UP001521137"/>
    </source>
</evidence>
<comment type="caution">
    <text evidence="2">The sequence shown here is derived from an EMBL/GenBank/DDBJ whole genome shotgun (WGS) entry which is preliminary data.</text>
</comment>
<reference evidence="2 3" key="1">
    <citation type="submission" date="2022-01" db="EMBL/GenBank/DDBJ databases">
        <title>Paraglaciecola sp. G1-23.</title>
        <authorList>
            <person name="Jin M.S."/>
            <person name="Han D.M."/>
            <person name="Kim H.M."/>
            <person name="Jeon C.O."/>
        </authorList>
    </citation>
    <scope>NUCLEOTIDE SEQUENCE [LARGE SCALE GENOMIC DNA]</scope>
    <source>
        <strain evidence="2 3">G1-23</strain>
    </source>
</reference>
<gene>
    <name evidence="2" type="ORF">L0668_07430</name>
</gene>
<name>A0ABS9D7E3_9ALTE</name>
<dbReference type="Proteomes" id="UP001521137">
    <property type="component" value="Unassembled WGS sequence"/>
</dbReference>